<gene>
    <name evidence="1" type="ORF">DPX39_090017900</name>
</gene>
<sequence>MCMCVRVCVCVREGTLLACHCGIIILFCAGSAPNALEDDSVKAEWGENFKK</sequence>
<name>A0A3L6L242_9TRYP</name>
<proteinExistence type="predicted"/>
<evidence type="ECO:0000313" key="1">
    <source>
        <dbReference type="EMBL" id="RHW70609.1"/>
    </source>
</evidence>
<reference evidence="1" key="1">
    <citation type="submission" date="2018-09" db="EMBL/GenBank/DDBJ databases">
        <title>whole genome sequence of T. equiperdum IVM-t1 strain.</title>
        <authorList>
            <person name="Suganuma K."/>
        </authorList>
    </citation>
    <scope>NUCLEOTIDE SEQUENCE [LARGE SCALE GENOMIC DNA]</scope>
    <source>
        <strain evidence="1">IVM-t1</strain>
    </source>
</reference>
<organism evidence="1">
    <name type="scientific">Trypanosoma brucei equiperdum</name>
    <dbReference type="NCBI Taxonomy" id="630700"/>
    <lineage>
        <taxon>Eukaryota</taxon>
        <taxon>Discoba</taxon>
        <taxon>Euglenozoa</taxon>
        <taxon>Kinetoplastea</taxon>
        <taxon>Metakinetoplastina</taxon>
        <taxon>Trypanosomatida</taxon>
        <taxon>Trypanosomatidae</taxon>
        <taxon>Trypanosoma</taxon>
    </lineage>
</organism>
<dbReference type="AlphaFoldDB" id="A0A3L6L242"/>
<dbReference type="Proteomes" id="UP000266743">
    <property type="component" value="Chromosome 9"/>
</dbReference>
<accession>A0A3L6L242</accession>
<protein>
    <submittedName>
        <fullName evidence="1">Uncharacterized protein</fullName>
    </submittedName>
</protein>
<dbReference type="EMBL" id="QSBY01000009">
    <property type="protein sequence ID" value="RHW70609.1"/>
    <property type="molecule type" value="Genomic_DNA"/>
</dbReference>
<comment type="caution">
    <text evidence="1">The sequence shown here is derived from an EMBL/GenBank/DDBJ whole genome shotgun (WGS) entry which is preliminary data.</text>
</comment>